<dbReference type="GO" id="GO:0032040">
    <property type="term" value="C:small-subunit processome"/>
    <property type="evidence" value="ECO:0007669"/>
    <property type="project" value="TreeGrafter"/>
</dbReference>
<keyword evidence="10" id="KW-0694">RNA-binding</keyword>
<evidence type="ECO:0000256" key="20">
    <source>
        <dbReference type="SAM" id="MobiDB-lite"/>
    </source>
</evidence>
<evidence type="ECO:0000313" key="22">
    <source>
        <dbReference type="Proteomes" id="UP000440578"/>
    </source>
</evidence>
<comment type="subunit">
    <text evidence="15">Interacts specifically with the U3 small nucleolar RNA (U3 snoRNA). Binds a sub-fragment of the U3 snoRNA surrounding the B/C motif (3UBC). This association with the U3BC RNA is dependent on the binding of a protein called 15.5K to the box B/C motif. The association of the protein with the U3BC RNA was found to be also dependent on a conserved RNA structure that flanks the box B/C motif. Part of the small subunit (SSU) processome, composed of more than 70 proteins and the RNA chaperone small nucleolar RNA (snoRNA) U3.</text>
</comment>
<dbReference type="PROSITE" id="PS50294">
    <property type="entry name" value="WD_REPEATS_REGION"/>
    <property type="match status" value="1"/>
</dbReference>
<evidence type="ECO:0000256" key="12">
    <source>
        <dbReference type="ARBA" id="ARBA00023242"/>
    </source>
</evidence>
<dbReference type="InterPro" id="IPR015943">
    <property type="entry name" value="WD40/YVTN_repeat-like_dom_sf"/>
</dbReference>
<dbReference type="GO" id="GO:0034511">
    <property type="term" value="F:U3 snoRNA binding"/>
    <property type="evidence" value="ECO:0007669"/>
    <property type="project" value="InterPro"/>
</dbReference>
<feature type="repeat" description="WD" evidence="19">
    <location>
        <begin position="383"/>
        <end position="407"/>
    </location>
</feature>
<proteinExistence type="inferred from homology"/>
<keyword evidence="13" id="KW-0687">Ribonucleoprotein</keyword>
<dbReference type="OrthoDB" id="189968at2759"/>
<evidence type="ECO:0000256" key="18">
    <source>
        <dbReference type="ARBA" id="ARBA00077445"/>
    </source>
</evidence>
<dbReference type="PANTHER" id="PTHR19865:SF0">
    <property type="entry name" value="U3 SMALL NUCLEOLAR RNA-INTERACTING PROTEIN 2"/>
    <property type="match status" value="1"/>
</dbReference>
<dbReference type="InterPro" id="IPR036322">
    <property type="entry name" value="WD40_repeat_dom_sf"/>
</dbReference>
<evidence type="ECO:0000256" key="10">
    <source>
        <dbReference type="ARBA" id="ARBA00022884"/>
    </source>
</evidence>
<comment type="similarity">
    <text evidence="2">Belongs to the WD repeat RRP9 family.</text>
</comment>
<evidence type="ECO:0000313" key="21">
    <source>
        <dbReference type="EMBL" id="KAF0313545.1"/>
    </source>
</evidence>
<accession>A0A6A4X2N4</accession>
<keyword evidence="11" id="KW-0007">Acetylation</keyword>
<evidence type="ECO:0000256" key="6">
    <source>
        <dbReference type="ARBA" id="ARBA00022553"/>
    </source>
</evidence>
<feature type="region of interest" description="Disordered" evidence="20">
    <location>
        <begin position="1"/>
        <end position="76"/>
    </location>
</feature>
<keyword evidence="8" id="KW-0677">Repeat</keyword>
<evidence type="ECO:0000256" key="5">
    <source>
        <dbReference type="ARBA" id="ARBA00022552"/>
    </source>
</evidence>
<feature type="repeat" description="WD" evidence="19">
    <location>
        <begin position="285"/>
        <end position="326"/>
    </location>
</feature>
<keyword evidence="12" id="KW-0539">Nucleus</keyword>
<keyword evidence="5" id="KW-0698">rRNA processing</keyword>
<evidence type="ECO:0000256" key="14">
    <source>
        <dbReference type="ARBA" id="ARBA00055322"/>
    </source>
</evidence>
<dbReference type="SUPFAM" id="SSF50978">
    <property type="entry name" value="WD40 repeat-like"/>
    <property type="match status" value="1"/>
</dbReference>
<comment type="function">
    <text evidence="14">Component of a nucleolar small nuclear ribonucleoprotein particle (snoRNP) thought to participate in the processing and modification of pre-ribosomal RNA (pre-rRNA). Part of the small subunit (SSU) processome, first precursor of the small eukaryotic ribosomal subunit. During the assembly of the SSU processome in the nucleolus, many ribosome biogenesis factors, an RNA chaperone and ribosomal proteins associate with the nascent pre-rRNA and work in concert to generate RNA folding, modifications, rearrangements and cleavage as well as targeted degradation of pre-ribosomal RNA by the RNA exosome.</text>
</comment>
<dbReference type="Gene3D" id="2.130.10.10">
    <property type="entry name" value="YVTN repeat-like/Quinoprotein amine dehydrogenase"/>
    <property type="match status" value="1"/>
</dbReference>
<dbReference type="SMART" id="SM00320">
    <property type="entry name" value="WD40"/>
    <property type="match status" value="7"/>
</dbReference>
<evidence type="ECO:0000256" key="3">
    <source>
        <dbReference type="ARBA" id="ARBA00022481"/>
    </source>
</evidence>
<dbReference type="GO" id="GO:0006364">
    <property type="term" value="P:rRNA processing"/>
    <property type="evidence" value="ECO:0007669"/>
    <property type="project" value="UniProtKB-KW"/>
</dbReference>
<dbReference type="PANTHER" id="PTHR19865">
    <property type="entry name" value="U3 SMALL NUCLEOLAR RNA INTERACTING PROTEIN 2"/>
    <property type="match status" value="1"/>
</dbReference>
<evidence type="ECO:0000256" key="13">
    <source>
        <dbReference type="ARBA" id="ARBA00023274"/>
    </source>
</evidence>
<dbReference type="Pfam" id="PF00400">
    <property type="entry name" value="WD40"/>
    <property type="match status" value="6"/>
</dbReference>
<keyword evidence="7 19" id="KW-0853">WD repeat</keyword>
<keyword evidence="9" id="KW-0832">Ubl conjugation</keyword>
<evidence type="ECO:0000256" key="11">
    <source>
        <dbReference type="ARBA" id="ARBA00022990"/>
    </source>
</evidence>
<gene>
    <name evidence="21" type="primary">RRP9_1</name>
    <name evidence="21" type="ORF">FJT64_015920</name>
</gene>
<dbReference type="EMBL" id="VIIS01000082">
    <property type="protein sequence ID" value="KAF0313545.1"/>
    <property type="molecule type" value="Genomic_DNA"/>
</dbReference>
<keyword evidence="4" id="KW-1017">Isopeptide bond</keyword>
<feature type="repeat" description="WD" evidence="19">
    <location>
        <begin position="243"/>
        <end position="284"/>
    </location>
</feature>
<evidence type="ECO:0000256" key="2">
    <source>
        <dbReference type="ARBA" id="ARBA00006777"/>
    </source>
</evidence>
<evidence type="ECO:0000256" key="15">
    <source>
        <dbReference type="ARBA" id="ARBA00065513"/>
    </source>
</evidence>
<evidence type="ECO:0000256" key="7">
    <source>
        <dbReference type="ARBA" id="ARBA00022574"/>
    </source>
</evidence>
<evidence type="ECO:0000256" key="19">
    <source>
        <dbReference type="PROSITE-ProRule" id="PRU00221"/>
    </source>
</evidence>
<comment type="subcellular location">
    <subcellularLocation>
        <location evidence="1">Nucleus</location>
        <location evidence="1">Nucleolus</location>
    </subcellularLocation>
</comment>
<dbReference type="FunFam" id="2.130.10.10:FF:000143">
    <property type="entry name" value="U3 small nucleolar RNA-interacting protein 2 isoform X2"/>
    <property type="match status" value="1"/>
</dbReference>
<evidence type="ECO:0000256" key="16">
    <source>
        <dbReference type="ARBA" id="ARBA00074377"/>
    </source>
</evidence>
<protein>
    <recommendedName>
        <fullName evidence="16">U3 small nucleolar RNA-interacting protein 2</fullName>
    </recommendedName>
    <alternativeName>
        <fullName evidence="18">RRP9 homolog</fullName>
    </alternativeName>
    <alternativeName>
        <fullName evidence="17">U3 small nucleolar ribonucleoprotein-associated 55 kDa protein</fullName>
    </alternativeName>
</protein>
<dbReference type="AlphaFoldDB" id="A0A6A4X2N4"/>
<keyword evidence="3" id="KW-0488">Methylation</keyword>
<dbReference type="InterPro" id="IPR039241">
    <property type="entry name" value="Rrp9-like"/>
</dbReference>
<keyword evidence="6" id="KW-0597">Phosphoprotein</keyword>
<dbReference type="Proteomes" id="UP000440578">
    <property type="component" value="Unassembled WGS sequence"/>
</dbReference>
<dbReference type="PROSITE" id="PS50082">
    <property type="entry name" value="WD_REPEATS_2"/>
    <property type="match status" value="4"/>
</dbReference>
<keyword evidence="22" id="KW-1185">Reference proteome</keyword>
<evidence type="ECO:0000256" key="8">
    <source>
        <dbReference type="ARBA" id="ARBA00022737"/>
    </source>
</evidence>
<reference evidence="21 22" key="1">
    <citation type="submission" date="2019-07" db="EMBL/GenBank/DDBJ databases">
        <title>Draft genome assembly of a fouling barnacle, Amphibalanus amphitrite (Darwin, 1854): The first reference genome for Thecostraca.</title>
        <authorList>
            <person name="Kim W."/>
        </authorList>
    </citation>
    <scope>NUCLEOTIDE SEQUENCE [LARGE SCALE GENOMIC DNA]</scope>
    <source>
        <strain evidence="21">SNU_AA5</strain>
        <tissue evidence="21">Soma without cirri and trophi</tissue>
    </source>
</reference>
<feature type="compositionally biased region" description="Acidic residues" evidence="20">
    <location>
        <begin position="46"/>
        <end position="76"/>
    </location>
</feature>
<evidence type="ECO:0000256" key="9">
    <source>
        <dbReference type="ARBA" id="ARBA00022843"/>
    </source>
</evidence>
<feature type="compositionally biased region" description="Basic residues" evidence="20">
    <location>
        <begin position="1"/>
        <end position="30"/>
    </location>
</feature>
<comment type="caution">
    <text evidence="21">The sequence shown here is derived from an EMBL/GenBank/DDBJ whole genome shotgun (WGS) entry which is preliminary data.</text>
</comment>
<sequence length="486" mass="54076">MPFFIRKKTTSKSKTKSKKDKKKVISKRVRTAAAEVPAAKRARPADEDDEEIDSDEFEDEPAPADEPELSETELETAQEKRLRLAKLYLEEIKRQEAGREEAEEVDRAGRSVADRLRDEVLERAGRLQRPLADSCVQPAAELVRRLRCRQLQLPVTCAVLAPDDKFLYTGSKDCSLIKWCMETYKRLQVVPGGRKGTENTHIGHTTHILCMAISTDNKYLVSGDLSHLIQLWEPASLTRLHVFRGHRGAVTGLAFQRGTHQLFSAAADRMVKVWSVHDRSYIESLFGHQDAITGLDALSRERAVSCGGRDTSCRVWKLVEESQLVFTGHRDSIDCIRLINEEHWVTGGQDGMVCLWGVSKKKPLCCVPRAHGVDPQSRLPRWVSAVSALTNSDLVASGSWDGHVRLWRCAAGFTALTALMALPAAGFVNSLTFSGSGDRLVAGCGQEHRLGRWWRLREGSNLLLVYPLTAAAAQQQHTDSSDDDGS</sequence>
<feature type="repeat" description="WD" evidence="19">
    <location>
        <begin position="201"/>
        <end position="242"/>
    </location>
</feature>
<evidence type="ECO:0000256" key="17">
    <source>
        <dbReference type="ARBA" id="ARBA00076054"/>
    </source>
</evidence>
<dbReference type="InterPro" id="IPR001680">
    <property type="entry name" value="WD40_rpt"/>
</dbReference>
<dbReference type="CDD" id="cd00200">
    <property type="entry name" value="WD40"/>
    <property type="match status" value="1"/>
</dbReference>
<name>A0A6A4X2N4_AMPAM</name>
<organism evidence="21 22">
    <name type="scientific">Amphibalanus amphitrite</name>
    <name type="common">Striped barnacle</name>
    <name type="synonym">Balanus amphitrite</name>
    <dbReference type="NCBI Taxonomy" id="1232801"/>
    <lineage>
        <taxon>Eukaryota</taxon>
        <taxon>Metazoa</taxon>
        <taxon>Ecdysozoa</taxon>
        <taxon>Arthropoda</taxon>
        <taxon>Crustacea</taxon>
        <taxon>Multicrustacea</taxon>
        <taxon>Cirripedia</taxon>
        <taxon>Thoracica</taxon>
        <taxon>Thoracicalcarea</taxon>
        <taxon>Balanomorpha</taxon>
        <taxon>Balanoidea</taxon>
        <taxon>Balanidae</taxon>
        <taxon>Amphibalaninae</taxon>
        <taxon>Amphibalanus</taxon>
    </lineage>
</organism>
<evidence type="ECO:0000256" key="4">
    <source>
        <dbReference type="ARBA" id="ARBA00022499"/>
    </source>
</evidence>
<evidence type="ECO:0000256" key="1">
    <source>
        <dbReference type="ARBA" id="ARBA00004604"/>
    </source>
</evidence>